<dbReference type="HOGENOM" id="CLU_125389_0_0_9"/>
<evidence type="ECO:0008006" key="3">
    <source>
        <dbReference type="Google" id="ProtNLM"/>
    </source>
</evidence>
<sequence>MEVDILIDRITDCLIDTRTGEEVETEYRMRRTPIRPKDYKGWKFNWSITEKNGYHIYELFVKDDDTVQGRISLKIDGGVADVEIVETAPHNYSHKGIYAGVGAHLFAIACQASLDAGCDGVVAFTSKSDLVEYYMEKLNAVEITPRRMVIFENAAQILLDKYMRK</sequence>
<evidence type="ECO:0000313" key="1">
    <source>
        <dbReference type="EMBL" id="EMZ20135.1"/>
    </source>
</evidence>
<dbReference type="OrthoDB" id="9800543at2"/>
<dbReference type="EMBL" id="AQFT01000149">
    <property type="protein sequence ID" value="EMZ20135.1"/>
    <property type="molecule type" value="Genomic_DNA"/>
</dbReference>
<dbReference type="Proteomes" id="UP000012589">
    <property type="component" value="Unassembled WGS sequence"/>
</dbReference>
<dbReference type="STRING" id="1235802.C823_05123"/>
<dbReference type="PATRIC" id="fig|1235802.3.peg.5407"/>
<reference evidence="1 2" key="1">
    <citation type="journal article" date="2014" name="Genome Announc.">
        <title>Draft genome sequences of the altered schaedler flora, a defined bacterial community from gnotobiotic mice.</title>
        <authorList>
            <person name="Wannemuehler M.J."/>
            <person name="Overstreet A.M."/>
            <person name="Ward D.V."/>
            <person name="Phillips G.J."/>
        </authorList>
    </citation>
    <scope>NUCLEOTIDE SEQUENCE [LARGE SCALE GENOMIC DNA]</scope>
    <source>
        <strain evidence="1 2">ASF492</strain>
    </source>
</reference>
<organism evidence="1 2">
    <name type="scientific">Eubacterium plexicaudatum ASF492</name>
    <dbReference type="NCBI Taxonomy" id="1235802"/>
    <lineage>
        <taxon>Bacteria</taxon>
        <taxon>Bacillati</taxon>
        <taxon>Bacillota</taxon>
        <taxon>Clostridia</taxon>
        <taxon>Eubacteriales</taxon>
        <taxon>Eubacteriaceae</taxon>
        <taxon>Eubacterium</taxon>
    </lineage>
</organism>
<name>N2A260_9FIRM</name>
<protein>
    <recommendedName>
        <fullName evidence="3">N-acetyltransferase domain-containing protein</fullName>
    </recommendedName>
</protein>
<keyword evidence="2" id="KW-1185">Reference proteome</keyword>
<evidence type="ECO:0000313" key="2">
    <source>
        <dbReference type="Proteomes" id="UP000012589"/>
    </source>
</evidence>
<proteinExistence type="predicted"/>
<comment type="caution">
    <text evidence="1">The sequence shown here is derived from an EMBL/GenBank/DDBJ whole genome shotgun (WGS) entry which is preliminary data.</text>
</comment>
<dbReference type="eggNOG" id="ENOG5032EAX">
    <property type="taxonomic scope" value="Bacteria"/>
</dbReference>
<dbReference type="AlphaFoldDB" id="N2A260"/>
<gene>
    <name evidence="1" type="ORF">C823_05123</name>
</gene>
<accession>N2A260</accession>